<proteinExistence type="predicted"/>
<evidence type="ECO:0008006" key="4">
    <source>
        <dbReference type="Google" id="ProtNLM"/>
    </source>
</evidence>
<protein>
    <recommendedName>
        <fullName evidence="4">Secreted protein</fullName>
    </recommendedName>
</protein>
<keyword evidence="1" id="KW-0732">Signal</keyword>
<accession>A0A6G1KV32</accession>
<gene>
    <name evidence="2" type="ORF">EJ03DRAFT_331847</name>
</gene>
<feature type="chain" id="PRO_5026185486" description="Secreted protein" evidence="1">
    <location>
        <begin position="34"/>
        <end position="82"/>
    </location>
</feature>
<evidence type="ECO:0000313" key="3">
    <source>
        <dbReference type="Proteomes" id="UP000799436"/>
    </source>
</evidence>
<keyword evidence="3" id="KW-1185">Reference proteome</keyword>
<feature type="signal peptide" evidence="1">
    <location>
        <begin position="1"/>
        <end position="33"/>
    </location>
</feature>
<name>A0A6G1KV32_9PEZI</name>
<organism evidence="2 3">
    <name type="scientific">Teratosphaeria nubilosa</name>
    <dbReference type="NCBI Taxonomy" id="161662"/>
    <lineage>
        <taxon>Eukaryota</taxon>
        <taxon>Fungi</taxon>
        <taxon>Dikarya</taxon>
        <taxon>Ascomycota</taxon>
        <taxon>Pezizomycotina</taxon>
        <taxon>Dothideomycetes</taxon>
        <taxon>Dothideomycetidae</taxon>
        <taxon>Mycosphaerellales</taxon>
        <taxon>Teratosphaeriaceae</taxon>
        <taxon>Teratosphaeria</taxon>
    </lineage>
</organism>
<reference evidence="2" key="1">
    <citation type="journal article" date="2020" name="Stud. Mycol.">
        <title>101 Dothideomycetes genomes: a test case for predicting lifestyles and emergence of pathogens.</title>
        <authorList>
            <person name="Haridas S."/>
            <person name="Albert R."/>
            <person name="Binder M."/>
            <person name="Bloem J."/>
            <person name="Labutti K."/>
            <person name="Salamov A."/>
            <person name="Andreopoulos B."/>
            <person name="Baker S."/>
            <person name="Barry K."/>
            <person name="Bills G."/>
            <person name="Bluhm B."/>
            <person name="Cannon C."/>
            <person name="Castanera R."/>
            <person name="Culley D."/>
            <person name="Daum C."/>
            <person name="Ezra D."/>
            <person name="Gonzalez J."/>
            <person name="Henrissat B."/>
            <person name="Kuo A."/>
            <person name="Liang C."/>
            <person name="Lipzen A."/>
            <person name="Lutzoni F."/>
            <person name="Magnuson J."/>
            <person name="Mondo S."/>
            <person name="Nolan M."/>
            <person name="Ohm R."/>
            <person name="Pangilinan J."/>
            <person name="Park H.-J."/>
            <person name="Ramirez L."/>
            <person name="Alfaro M."/>
            <person name="Sun H."/>
            <person name="Tritt A."/>
            <person name="Yoshinaga Y."/>
            <person name="Zwiers L.-H."/>
            <person name="Turgeon B."/>
            <person name="Goodwin S."/>
            <person name="Spatafora J."/>
            <person name="Crous P."/>
            <person name="Grigoriev I."/>
        </authorList>
    </citation>
    <scope>NUCLEOTIDE SEQUENCE</scope>
    <source>
        <strain evidence="2">CBS 116005</strain>
    </source>
</reference>
<evidence type="ECO:0000256" key="1">
    <source>
        <dbReference type="SAM" id="SignalP"/>
    </source>
</evidence>
<sequence length="82" mass="8997">MMTPLQPNYNSPRAARVLLLLLLLLQDDTYYLSRDVRSRPVQAIGSSRGGTWLAPTTTPDAPRFARGPALFGTISYGAFSAR</sequence>
<dbReference type="Proteomes" id="UP000799436">
    <property type="component" value="Unassembled WGS sequence"/>
</dbReference>
<dbReference type="EMBL" id="ML995922">
    <property type="protein sequence ID" value="KAF2764457.1"/>
    <property type="molecule type" value="Genomic_DNA"/>
</dbReference>
<evidence type="ECO:0000313" key="2">
    <source>
        <dbReference type="EMBL" id="KAF2764457.1"/>
    </source>
</evidence>
<dbReference type="AlphaFoldDB" id="A0A6G1KV32"/>